<dbReference type="InterPro" id="IPR002575">
    <property type="entry name" value="Aminoglycoside_PTrfase"/>
</dbReference>
<dbReference type="InterPro" id="IPR011009">
    <property type="entry name" value="Kinase-like_dom_sf"/>
</dbReference>
<accession>A0A9P7YH84</accession>
<feature type="non-terminal residue" evidence="2">
    <location>
        <position position="1"/>
    </location>
</feature>
<sequence>GNLGKRPLNDIFLACHPELAGPFGGAKAIRQLQDACGIEISSEAPMVFTHNDLVPPNVLLSPGPNPKVTAIIDCGQAG</sequence>
<dbReference type="Pfam" id="PF01636">
    <property type="entry name" value="APH"/>
    <property type="match status" value="1"/>
</dbReference>
<dbReference type="Gene3D" id="3.90.1200.10">
    <property type="match status" value="1"/>
</dbReference>
<feature type="domain" description="Aminoglycoside phosphotransferase" evidence="1">
    <location>
        <begin position="28"/>
        <end position="78"/>
    </location>
</feature>
<dbReference type="Proteomes" id="UP000824998">
    <property type="component" value="Unassembled WGS sequence"/>
</dbReference>
<protein>
    <recommendedName>
        <fullName evidence="1">Aminoglycoside phosphotransferase domain-containing protein</fullName>
    </recommendedName>
</protein>
<dbReference type="AlphaFoldDB" id="A0A9P7YH84"/>
<evidence type="ECO:0000259" key="1">
    <source>
        <dbReference type="Pfam" id="PF01636"/>
    </source>
</evidence>
<comment type="caution">
    <text evidence="2">The sequence shown here is derived from an EMBL/GenBank/DDBJ whole genome shotgun (WGS) entry which is preliminary data.</text>
</comment>
<organism evidence="2 3">
    <name type="scientific">Amylocarpus encephaloides</name>
    <dbReference type="NCBI Taxonomy" id="45428"/>
    <lineage>
        <taxon>Eukaryota</taxon>
        <taxon>Fungi</taxon>
        <taxon>Dikarya</taxon>
        <taxon>Ascomycota</taxon>
        <taxon>Pezizomycotina</taxon>
        <taxon>Leotiomycetes</taxon>
        <taxon>Helotiales</taxon>
        <taxon>Helotiales incertae sedis</taxon>
        <taxon>Amylocarpus</taxon>
    </lineage>
</organism>
<dbReference type="SUPFAM" id="SSF56112">
    <property type="entry name" value="Protein kinase-like (PK-like)"/>
    <property type="match status" value="1"/>
</dbReference>
<gene>
    <name evidence="2" type="ORF">BJ875DRAFT_378417</name>
</gene>
<proteinExistence type="predicted"/>
<evidence type="ECO:0000313" key="3">
    <source>
        <dbReference type="Proteomes" id="UP000824998"/>
    </source>
</evidence>
<keyword evidence="3" id="KW-1185">Reference proteome</keyword>
<dbReference type="EMBL" id="MU251496">
    <property type="protein sequence ID" value="KAG9233560.1"/>
    <property type="molecule type" value="Genomic_DNA"/>
</dbReference>
<dbReference type="OrthoDB" id="5404599at2759"/>
<reference evidence="2" key="1">
    <citation type="journal article" date="2021" name="IMA Fungus">
        <title>Genomic characterization of three marine fungi, including Emericellopsis atlantica sp. nov. with signatures of a generalist lifestyle and marine biomass degradation.</title>
        <authorList>
            <person name="Hagestad O.C."/>
            <person name="Hou L."/>
            <person name="Andersen J.H."/>
            <person name="Hansen E.H."/>
            <person name="Altermark B."/>
            <person name="Li C."/>
            <person name="Kuhnert E."/>
            <person name="Cox R.J."/>
            <person name="Crous P.W."/>
            <person name="Spatafora J.W."/>
            <person name="Lail K."/>
            <person name="Amirebrahimi M."/>
            <person name="Lipzen A."/>
            <person name="Pangilinan J."/>
            <person name="Andreopoulos W."/>
            <person name="Hayes R.D."/>
            <person name="Ng V."/>
            <person name="Grigoriev I.V."/>
            <person name="Jackson S.A."/>
            <person name="Sutton T.D.S."/>
            <person name="Dobson A.D.W."/>
            <person name="Rama T."/>
        </authorList>
    </citation>
    <scope>NUCLEOTIDE SEQUENCE</scope>
    <source>
        <strain evidence="2">TRa018bII</strain>
    </source>
</reference>
<name>A0A9P7YH84_9HELO</name>
<evidence type="ECO:0000313" key="2">
    <source>
        <dbReference type="EMBL" id="KAG9233560.1"/>
    </source>
</evidence>